<organism evidence="2 3">
    <name type="scientific">Kipferlia bialata</name>
    <dbReference type="NCBI Taxonomy" id="797122"/>
    <lineage>
        <taxon>Eukaryota</taxon>
        <taxon>Metamonada</taxon>
        <taxon>Carpediemonas-like organisms</taxon>
        <taxon>Kipferlia</taxon>
    </lineage>
</organism>
<name>A0A9K3DDC4_9EUKA</name>
<gene>
    <name evidence="2" type="ORF">KIPB_016772</name>
</gene>
<evidence type="ECO:0000256" key="1">
    <source>
        <dbReference type="SAM" id="MobiDB-lite"/>
    </source>
</evidence>
<keyword evidence="3" id="KW-1185">Reference proteome</keyword>
<evidence type="ECO:0000313" key="2">
    <source>
        <dbReference type="EMBL" id="GIQ92797.1"/>
    </source>
</evidence>
<comment type="caution">
    <text evidence="2">The sequence shown here is derived from an EMBL/GenBank/DDBJ whole genome shotgun (WGS) entry which is preliminary data.</text>
</comment>
<proteinExistence type="predicted"/>
<feature type="non-terminal residue" evidence="2">
    <location>
        <position position="98"/>
    </location>
</feature>
<evidence type="ECO:0000313" key="3">
    <source>
        <dbReference type="Proteomes" id="UP000265618"/>
    </source>
</evidence>
<feature type="region of interest" description="Disordered" evidence="1">
    <location>
        <begin position="1"/>
        <end position="24"/>
    </location>
</feature>
<feature type="region of interest" description="Disordered" evidence="1">
    <location>
        <begin position="79"/>
        <end position="98"/>
    </location>
</feature>
<dbReference type="EMBL" id="BDIP01010571">
    <property type="protein sequence ID" value="GIQ92797.1"/>
    <property type="molecule type" value="Genomic_DNA"/>
</dbReference>
<feature type="non-terminal residue" evidence="2">
    <location>
        <position position="1"/>
    </location>
</feature>
<dbReference type="Proteomes" id="UP000265618">
    <property type="component" value="Unassembled WGS sequence"/>
</dbReference>
<sequence>VMEISSQKERVEEERDSLASVTRTTRQELDGVRLELRKKDIENSQLLSETTDTKRQLASSNRVLDSLTVADQATRSQLRELDGRLRRTEQERDEAKYQ</sequence>
<protein>
    <submittedName>
        <fullName evidence="2">Uncharacterized protein</fullName>
    </submittedName>
</protein>
<accession>A0A9K3DDC4</accession>
<feature type="compositionally biased region" description="Basic and acidic residues" evidence="1">
    <location>
        <begin position="1"/>
        <end position="17"/>
    </location>
</feature>
<dbReference type="AlphaFoldDB" id="A0A9K3DDC4"/>
<reference evidence="2 3" key="1">
    <citation type="journal article" date="2018" name="PLoS ONE">
        <title>The draft genome of Kipferlia bialata reveals reductive genome evolution in fornicate parasites.</title>
        <authorList>
            <person name="Tanifuji G."/>
            <person name="Takabayashi S."/>
            <person name="Kume K."/>
            <person name="Takagi M."/>
            <person name="Nakayama T."/>
            <person name="Kamikawa R."/>
            <person name="Inagaki Y."/>
            <person name="Hashimoto T."/>
        </authorList>
    </citation>
    <scope>NUCLEOTIDE SEQUENCE [LARGE SCALE GENOMIC DNA]</scope>
    <source>
        <strain evidence="2">NY0173</strain>
    </source>
</reference>